<dbReference type="AlphaFoldDB" id="A0A0A0KY81"/>
<dbReference type="Gramene" id="KGN54590">
    <property type="protein sequence ID" value="KGN54590"/>
    <property type="gene ID" value="Csa_4G372610"/>
</dbReference>
<evidence type="ECO:0000313" key="3">
    <source>
        <dbReference type="Proteomes" id="UP000029981"/>
    </source>
</evidence>
<accession>A0A0A0KY81</accession>
<keyword evidence="3" id="KW-1185">Reference proteome</keyword>
<name>A0A0A0KY81_CUCSA</name>
<proteinExistence type="predicted"/>
<evidence type="ECO:0000256" key="1">
    <source>
        <dbReference type="SAM" id="MobiDB-lite"/>
    </source>
</evidence>
<organism evidence="2 3">
    <name type="scientific">Cucumis sativus</name>
    <name type="common">Cucumber</name>
    <dbReference type="NCBI Taxonomy" id="3659"/>
    <lineage>
        <taxon>Eukaryota</taxon>
        <taxon>Viridiplantae</taxon>
        <taxon>Streptophyta</taxon>
        <taxon>Embryophyta</taxon>
        <taxon>Tracheophyta</taxon>
        <taxon>Spermatophyta</taxon>
        <taxon>Magnoliopsida</taxon>
        <taxon>eudicotyledons</taxon>
        <taxon>Gunneridae</taxon>
        <taxon>Pentapetalae</taxon>
        <taxon>rosids</taxon>
        <taxon>fabids</taxon>
        <taxon>Cucurbitales</taxon>
        <taxon>Cucurbitaceae</taxon>
        <taxon>Benincaseae</taxon>
        <taxon>Cucumis</taxon>
    </lineage>
</organism>
<dbReference type="EMBL" id="CM002925">
    <property type="protein sequence ID" value="KGN54590.1"/>
    <property type="molecule type" value="Genomic_DNA"/>
</dbReference>
<gene>
    <name evidence="2" type="ORF">Csa_4G372610</name>
</gene>
<reference evidence="2 3" key="2">
    <citation type="journal article" date="2009" name="PLoS ONE">
        <title>An integrated genetic and cytogenetic map of the cucumber genome.</title>
        <authorList>
            <person name="Ren Y."/>
            <person name="Zhang Z."/>
            <person name="Liu J."/>
            <person name="Staub J.E."/>
            <person name="Han Y."/>
            <person name="Cheng Z."/>
            <person name="Li X."/>
            <person name="Lu J."/>
            <person name="Miao H."/>
            <person name="Kang H."/>
            <person name="Xie B."/>
            <person name="Gu X."/>
            <person name="Wang X."/>
            <person name="Du Y."/>
            <person name="Jin W."/>
            <person name="Huang S."/>
        </authorList>
    </citation>
    <scope>NUCLEOTIDE SEQUENCE [LARGE SCALE GENOMIC DNA]</scope>
    <source>
        <strain evidence="3">cv. 9930</strain>
    </source>
</reference>
<reference evidence="2 3" key="1">
    <citation type="journal article" date="2009" name="Nat. Genet.">
        <title>The genome of the cucumber, Cucumis sativus L.</title>
        <authorList>
            <person name="Huang S."/>
            <person name="Li R."/>
            <person name="Zhang Z."/>
            <person name="Li L."/>
            <person name="Gu X."/>
            <person name="Fan W."/>
            <person name="Lucas W.J."/>
            <person name="Wang X."/>
            <person name="Xie B."/>
            <person name="Ni P."/>
            <person name="Ren Y."/>
            <person name="Zhu H."/>
            <person name="Li J."/>
            <person name="Lin K."/>
            <person name="Jin W."/>
            <person name="Fei Z."/>
            <person name="Li G."/>
            <person name="Staub J."/>
            <person name="Kilian A."/>
            <person name="van der Vossen E.A."/>
            <person name="Wu Y."/>
            <person name="Guo J."/>
            <person name="He J."/>
            <person name="Jia Z."/>
            <person name="Ren Y."/>
            <person name="Tian G."/>
            <person name="Lu Y."/>
            <person name="Ruan J."/>
            <person name="Qian W."/>
            <person name="Wang M."/>
            <person name="Huang Q."/>
            <person name="Li B."/>
            <person name="Xuan Z."/>
            <person name="Cao J."/>
            <person name="Asan"/>
            <person name="Wu Z."/>
            <person name="Zhang J."/>
            <person name="Cai Q."/>
            <person name="Bai Y."/>
            <person name="Zhao B."/>
            <person name="Han Y."/>
            <person name="Li Y."/>
            <person name="Li X."/>
            <person name="Wang S."/>
            <person name="Shi Q."/>
            <person name="Liu S."/>
            <person name="Cho W.K."/>
            <person name="Kim J.Y."/>
            <person name="Xu Y."/>
            <person name="Heller-Uszynska K."/>
            <person name="Miao H."/>
            <person name="Cheng Z."/>
            <person name="Zhang S."/>
            <person name="Wu J."/>
            <person name="Yang Y."/>
            <person name="Kang H."/>
            <person name="Li M."/>
            <person name="Liang H."/>
            <person name="Ren X."/>
            <person name="Shi Z."/>
            <person name="Wen M."/>
            <person name="Jian M."/>
            <person name="Yang H."/>
            <person name="Zhang G."/>
            <person name="Yang Z."/>
            <person name="Chen R."/>
            <person name="Liu S."/>
            <person name="Li J."/>
            <person name="Ma L."/>
            <person name="Liu H."/>
            <person name="Zhou Y."/>
            <person name="Zhao J."/>
            <person name="Fang X."/>
            <person name="Li G."/>
            <person name="Fang L."/>
            <person name="Li Y."/>
            <person name="Liu D."/>
            <person name="Zheng H."/>
            <person name="Zhang Y."/>
            <person name="Qin N."/>
            <person name="Li Z."/>
            <person name="Yang G."/>
            <person name="Yang S."/>
            <person name="Bolund L."/>
            <person name="Kristiansen K."/>
            <person name="Zheng H."/>
            <person name="Li S."/>
            <person name="Zhang X."/>
            <person name="Yang H."/>
            <person name="Wang J."/>
            <person name="Sun R."/>
            <person name="Zhang B."/>
            <person name="Jiang S."/>
            <person name="Wang J."/>
            <person name="Du Y."/>
            <person name="Li S."/>
        </authorList>
    </citation>
    <scope>NUCLEOTIDE SEQUENCE [LARGE SCALE GENOMIC DNA]</scope>
    <source>
        <strain evidence="3">cv. 9930</strain>
    </source>
</reference>
<reference evidence="2 3" key="3">
    <citation type="journal article" date="2010" name="BMC Genomics">
        <title>Transcriptome sequencing and comparative analysis of cucumber flowers with different sex types.</title>
        <authorList>
            <person name="Guo S."/>
            <person name="Zheng Y."/>
            <person name="Joung J.G."/>
            <person name="Liu S."/>
            <person name="Zhang Z."/>
            <person name="Crasta O.R."/>
            <person name="Sobral B.W."/>
            <person name="Xu Y."/>
            <person name="Huang S."/>
            <person name="Fei Z."/>
        </authorList>
    </citation>
    <scope>NUCLEOTIDE SEQUENCE [LARGE SCALE GENOMIC DNA]</scope>
    <source>
        <strain evidence="3">cv. 9930</strain>
    </source>
</reference>
<feature type="region of interest" description="Disordered" evidence="1">
    <location>
        <begin position="1"/>
        <end position="20"/>
    </location>
</feature>
<protein>
    <submittedName>
        <fullName evidence="2">Uncharacterized protein</fullName>
    </submittedName>
</protein>
<evidence type="ECO:0000313" key="2">
    <source>
        <dbReference type="EMBL" id="KGN54590.1"/>
    </source>
</evidence>
<reference evidence="2 3" key="4">
    <citation type="journal article" date="2011" name="BMC Genomics">
        <title>RNA-Seq improves annotation of protein-coding genes in the cucumber genome.</title>
        <authorList>
            <person name="Li Z."/>
            <person name="Zhang Z."/>
            <person name="Yan P."/>
            <person name="Huang S."/>
            <person name="Fei Z."/>
            <person name="Lin K."/>
        </authorList>
    </citation>
    <scope>NUCLEOTIDE SEQUENCE [LARGE SCALE GENOMIC DNA]</scope>
    <source>
        <strain evidence="3">cv. 9930</strain>
    </source>
</reference>
<dbReference type="Proteomes" id="UP000029981">
    <property type="component" value="Chromosome 4"/>
</dbReference>
<sequence>MNEGATRSINVSGGVTQARWSPSGHHVAAHATCKSGSMLAEAGELVALVEGLPFIELVGISKM</sequence>